<name>A0ABU3SVB4_9ALTE</name>
<dbReference type="EMBL" id="JAWDIO010000002">
    <property type="protein sequence ID" value="MDU0353965.1"/>
    <property type="molecule type" value="Genomic_DNA"/>
</dbReference>
<dbReference type="Proteomes" id="UP001247805">
    <property type="component" value="Unassembled WGS sequence"/>
</dbReference>
<accession>A0ABU3SVB4</accession>
<dbReference type="SUPFAM" id="SSF50346">
    <property type="entry name" value="PRC-barrel domain"/>
    <property type="match status" value="2"/>
</dbReference>
<dbReference type="InterPro" id="IPR014747">
    <property type="entry name" value="Bac_photo_RC_H_C"/>
</dbReference>
<sequence length="249" mass="28477">MLVSLQELNGSSLSAVDGKMGEVEDIYFDDRNWIIRFLVVDTSPWIPLSQRTLISPIALQEYNPEEHSLEVSISKQKVKDSPKLEERQTVSRQFEISYFDYFGYGYYWMGTKSWGDYAYPTALATSEGQAVDIAVDDNIEQTNHLRSSNEIISYGIDARDGKKGHIKDIIWDTFTWSLRYLVIDTRDWLPGGKKVLVSPDQLTGLSWQDQTVSCNIDLAQIKACPEFDADKLNDPQYLESVRNKLQINS</sequence>
<dbReference type="InterPro" id="IPR011033">
    <property type="entry name" value="PRC_barrel-like_sf"/>
</dbReference>
<dbReference type="Gene3D" id="3.90.50.10">
    <property type="entry name" value="Photosynthetic Reaction Center, subunit H, domain 2"/>
    <property type="match status" value="2"/>
</dbReference>
<protein>
    <submittedName>
        <fullName evidence="1">PRC-barrel domain containing protein</fullName>
    </submittedName>
</protein>
<evidence type="ECO:0000313" key="2">
    <source>
        <dbReference type="Proteomes" id="UP001247805"/>
    </source>
</evidence>
<organism evidence="1 2">
    <name type="scientific">Paraglaciecola aquimarina</name>
    <dbReference type="NCBI Taxonomy" id="1235557"/>
    <lineage>
        <taxon>Bacteria</taxon>
        <taxon>Pseudomonadati</taxon>
        <taxon>Pseudomonadota</taxon>
        <taxon>Gammaproteobacteria</taxon>
        <taxon>Alteromonadales</taxon>
        <taxon>Alteromonadaceae</taxon>
        <taxon>Paraglaciecola</taxon>
    </lineage>
</organism>
<evidence type="ECO:0000313" key="1">
    <source>
        <dbReference type="EMBL" id="MDU0353965.1"/>
    </source>
</evidence>
<gene>
    <name evidence="1" type="ORF">RS130_08495</name>
</gene>
<dbReference type="RefSeq" id="WP_316025599.1">
    <property type="nucleotide sequence ID" value="NZ_JAWDIO010000002.1"/>
</dbReference>
<reference evidence="1 2" key="1">
    <citation type="submission" date="2023-10" db="EMBL/GenBank/DDBJ databases">
        <title>Glaciecola aquimarina strain GGW-M5 nov., isolated from a coastal seawater.</title>
        <authorList>
            <person name="Bayburt H."/>
            <person name="Kim J.M."/>
            <person name="Choi B.J."/>
            <person name="Jeon C.O."/>
        </authorList>
    </citation>
    <scope>NUCLEOTIDE SEQUENCE [LARGE SCALE GENOMIC DNA]</scope>
    <source>
        <strain evidence="1 2">KCTC 32108</strain>
    </source>
</reference>
<proteinExistence type="predicted"/>
<comment type="caution">
    <text evidence="1">The sequence shown here is derived from an EMBL/GenBank/DDBJ whole genome shotgun (WGS) entry which is preliminary data.</text>
</comment>
<keyword evidence="2" id="KW-1185">Reference proteome</keyword>